<dbReference type="OrthoDB" id="6783203at2759"/>
<reference evidence="2" key="1">
    <citation type="submission" date="2021-06" db="EMBL/GenBank/DDBJ databases">
        <authorList>
            <person name="Hodson N. C."/>
            <person name="Mongue J. A."/>
            <person name="Jaron S. K."/>
        </authorList>
    </citation>
    <scope>NUCLEOTIDE SEQUENCE</scope>
</reference>
<evidence type="ECO:0000259" key="1">
    <source>
        <dbReference type="Pfam" id="PF14529"/>
    </source>
</evidence>
<accession>A0A8J2KR37</accession>
<dbReference type="EMBL" id="CAJVCH010496762">
    <property type="protein sequence ID" value="CAG7820987.1"/>
    <property type="molecule type" value="Genomic_DNA"/>
</dbReference>
<gene>
    <name evidence="2" type="ORF">AFUS01_LOCUS31352</name>
</gene>
<feature type="domain" description="Endonuclease/exonuclease/phosphatase" evidence="1">
    <location>
        <begin position="98"/>
        <end position="218"/>
    </location>
</feature>
<feature type="non-terminal residue" evidence="2">
    <location>
        <position position="236"/>
    </location>
</feature>
<keyword evidence="3" id="KW-1185">Reference proteome</keyword>
<proteinExistence type="predicted"/>
<name>A0A8J2KR37_9HEXA</name>
<dbReference type="Proteomes" id="UP000708208">
    <property type="component" value="Unassembled WGS sequence"/>
</dbReference>
<dbReference type="InterPro" id="IPR005135">
    <property type="entry name" value="Endo/exonuclease/phosphatase"/>
</dbReference>
<protein>
    <recommendedName>
        <fullName evidence="1">Endonuclease/exonuclease/phosphatase domain-containing protein</fullName>
    </recommendedName>
</protein>
<comment type="caution">
    <text evidence="2">The sequence shown here is derived from an EMBL/GenBank/DDBJ whole genome shotgun (WGS) entry which is preliminary data.</text>
</comment>
<sequence>MGSQSQVIGTDALRVLQINTNHSVKGNDTMFKTAELVHANVICVQEPYIVDGRIPLSGVRGWVQVVSGRAAVLVDIQIGFEQRFANNDVICLDISGIALINVYIAPPADFDFMPYIVVLNTLCNKCNKVILVGDFNSRIISKYPADERTTELDAMFSANKLIILNDGSPTFSRVRMVDGGVTVQESSPDLSLVSPTLLQCVGSWEVLEQESASDHLNIFFTVSWKINSSAASRNFR</sequence>
<dbReference type="AlphaFoldDB" id="A0A8J2KR37"/>
<evidence type="ECO:0000313" key="2">
    <source>
        <dbReference type="EMBL" id="CAG7820987.1"/>
    </source>
</evidence>
<organism evidence="2 3">
    <name type="scientific">Allacma fusca</name>
    <dbReference type="NCBI Taxonomy" id="39272"/>
    <lineage>
        <taxon>Eukaryota</taxon>
        <taxon>Metazoa</taxon>
        <taxon>Ecdysozoa</taxon>
        <taxon>Arthropoda</taxon>
        <taxon>Hexapoda</taxon>
        <taxon>Collembola</taxon>
        <taxon>Symphypleona</taxon>
        <taxon>Sminthuridae</taxon>
        <taxon>Allacma</taxon>
    </lineage>
</organism>
<dbReference type="GO" id="GO:0003824">
    <property type="term" value="F:catalytic activity"/>
    <property type="evidence" value="ECO:0007669"/>
    <property type="project" value="InterPro"/>
</dbReference>
<evidence type="ECO:0000313" key="3">
    <source>
        <dbReference type="Proteomes" id="UP000708208"/>
    </source>
</evidence>
<dbReference type="Pfam" id="PF14529">
    <property type="entry name" value="Exo_endo_phos_2"/>
    <property type="match status" value="1"/>
</dbReference>